<name>A0AAX4KBR6_9TREE</name>
<proteinExistence type="predicted"/>
<feature type="region of interest" description="Disordered" evidence="1">
    <location>
        <begin position="1"/>
        <end position="156"/>
    </location>
</feature>
<feature type="compositionally biased region" description="Basic and acidic residues" evidence="1">
    <location>
        <begin position="87"/>
        <end position="106"/>
    </location>
</feature>
<evidence type="ECO:0000259" key="2">
    <source>
        <dbReference type="PROSITE" id="PS50172"/>
    </source>
</evidence>
<dbReference type="EMBL" id="CP144089">
    <property type="protein sequence ID" value="WWD03857.1"/>
    <property type="molecule type" value="Genomic_DNA"/>
</dbReference>
<dbReference type="GeneID" id="91100717"/>
<dbReference type="InterPro" id="IPR036420">
    <property type="entry name" value="BRCT_dom_sf"/>
</dbReference>
<feature type="compositionally biased region" description="Low complexity" evidence="1">
    <location>
        <begin position="1"/>
        <end position="18"/>
    </location>
</feature>
<dbReference type="InterPro" id="IPR001357">
    <property type="entry name" value="BRCT_dom"/>
</dbReference>
<dbReference type="AlphaFoldDB" id="A0AAX4KBR6"/>
<feature type="domain" description="BRCT" evidence="2">
    <location>
        <begin position="232"/>
        <end position="333"/>
    </location>
</feature>
<feature type="compositionally biased region" description="Basic and acidic residues" evidence="1">
    <location>
        <begin position="62"/>
        <end position="73"/>
    </location>
</feature>
<keyword evidence="4" id="KW-1185">Reference proteome</keyword>
<dbReference type="SUPFAM" id="SSF52113">
    <property type="entry name" value="BRCT domain"/>
    <property type="match status" value="1"/>
</dbReference>
<dbReference type="RefSeq" id="XP_066081824.1">
    <property type="nucleotide sequence ID" value="XM_066225727.1"/>
</dbReference>
<feature type="compositionally biased region" description="Polar residues" evidence="1">
    <location>
        <begin position="203"/>
        <end position="221"/>
    </location>
</feature>
<dbReference type="Proteomes" id="UP001358614">
    <property type="component" value="Chromosome 1"/>
</dbReference>
<evidence type="ECO:0000313" key="4">
    <source>
        <dbReference type="Proteomes" id="UP001358614"/>
    </source>
</evidence>
<gene>
    <name evidence="3" type="ORF">V865_001913</name>
</gene>
<evidence type="ECO:0000313" key="3">
    <source>
        <dbReference type="EMBL" id="WWD03857.1"/>
    </source>
</evidence>
<dbReference type="Gene3D" id="3.40.50.10190">
    <property type="entry name" value="BRCT domain"/>
    <property type="match status" value="1"/>
</dbReference>
<organism evidence="3 4">
    <name type="scientific">Kwoniella europaea PYCC6329</name>
    <dbReference type="NCBI Taxonomy" id="1423913"/>
    <lineage>
        <taxon>Eukaryota</taxon>
        <taxon>Fungi</taxon>
        <taxon>Dikarya</taxon>
        <taxon>Basidiomycota</taxon>
        <taxon>Agaricomycotina</taxon>
        <taxon>Tremellomycetes</taxon>
        <taxon>Tremellales</taxon>
        <taxon>Cryptococcaceae</taxon>
        <taxon>Kwoniella</taxon>
    </lineage>
</organism>
<feature type="compositionally biased region" description="Basic and acidic residues" evidence="1">
    <location>
        <begin position="122"/>
        <end position="134"/>
    </location>
</feature>
<dbReference type="PROSITE" id="PS50172">
    <property type="entry name" value="BRCT"/>
    <property type="match status" value="1"/>
</dbReference>
<dbReference type="KEGG" id="ker:91100717"/>
<protein>
    <recommendedName>
        <fullName evidence="2">BRCT domain-containing protein</fullName>
    </recommendedName>
</protein>
<feature type="compositionally biased region" description="Polar residues" evidence="1">
    <location>
        <begin position="138"/>
        <end position="150"/>
    </location>
</feature>
<sequence length="354" mass="38741">MKRSNSSSSSFSAPQSHSNIQDNHSVPPLAARISSRLAEDPSIPSRAMDQPEKVDGPAQDPRNSRETADDRGKATSMDLDGNSMKEQPVRFKVEEPSIMEMEKADEPPPETETQTPVPLSNDEDKKPLIDEGVKIESQPETPDLPSQQHLPMNTPPPPTPPMVASITIDGDDIGVTSVKKHQHDIRTTATPSPQPRPTMQPAKLSTPQLRSEPNLGNITPSSSYIEIRPDIQPKGMFARGLLLPLGFHVSGSVRERKFIELAITRTGGGLIVPEPQATIHILPLSLTELLIEPAHSRIVREISSDPTRAVVSADWVNDCIETDRLLSLDKYRMIPDDNDSGNGNMMTPPPTERG</sequence>
<accession>A0AAX4KBR6</accession>
<evidence type="ECO:0000256" key="1">
    <source>
        <dbReference type="SAM" id="MobiDB-lite"/>
    </source>
</evidence>
<feature type="region of interest" description="Disordered" evidence="1">
    <location>
        <begin position="180"/>
        <end position="221"/>
    </location>
</feature>
<reference evidence="3 4" key="1">
    <citation type="submission" date="2024-01" db="EMBL/GenBank/DDBJ databases">
        <title>Comparative genomics of Cryptococcus and Kwoniella reveals pathogenesis evolution and contrasting modes of karyotype evolution via chromosome fusion or intercentromeric recombination.</title>
        <authorList>
            <person name="Coelho M.A."/>
            <person name="David-Palma M."/>
            <person name="Shea T."/>
            <person name="Bowers K."/>
            <person name="McGinley-Smith S."/>
            <person name="Mohammad A.W."/>
            <person name="Gnirke A."/>
            <person name="Yurkov A.M."/>
            <person name="Nowrousian M."/>
            <person name="Sun S."/>
            <person name="Cuomo C.A."/>
            <person name="Heitman J."/>
        </authorList>
    </citation>
    <scope>NUCLEOTIDE SEQUENCE [LARGE SCALE GENOMIC DNA]</scope>
    <source>
        <strain evidence="3 4">PYCC6329</strain>
    </source>
</reference>